<keyword evidence="1" id="KW-0472">Membrane</keyword>
<dbReference type="OrthoDB" id="376014at2157"/>
<gene>
    <name evidence="2" type="ORF">CUJ86_09710</name>
</gene>
<reference evidence="2 3" key="1">
    <citation type="submission" date="2017-11" db="EMBL/GenBank/DDBJ databases">
        <title>Isolation and Characterization of Methanofollis Species from Methane Seep Offshore SW Taiwan.</title>
        <authorList>
            <person name="Teng N.-H."/>
            <person name="Lai M.-C."/>
            <person name="Chen S.-C."/>
        </authorList>
    </citation>
    <scope>NUCLEOTIDE SEQUENCE [LARGE SCALE GENOMIC DNA]</scope>
    <source>
        <strain evidence="2 3">FWC-SCC2</strain>
    </source>
</reference>
<keyword evidence="3" id="KW-1185">Reference proteome</keyword>
<proteinExistence type="predicted"/>
<evidence type="ECO:0000256" key="1">
    <source>
        <dbReference type="SAM" id="Phobius"/>
    </source>
</evidence>
<dbReference type="AlphaFoldDB" id="A0A483CRF4"/>
<name>A0A483CRF4_9EURY</name>
<sequence>MARRRHTTSPGQSPETKIFFEGLCAGIFAGIALKTGIQAEPEAIVGQVFETTVEVCEEISPESDFSSFRAIFAVFSSIMAVIGALEIFKMACGAGSAALGIVLFVIGFLIGCVFIVAFLH</sequence>
<feature type="transmembrane region" description="Helical" evidence="1">
    <location>
        <begin position="97"/>
        <end position="119"/>
    </location>
</feature>
<keyword evidence="1" id="KW-1133">Transmembrane helix</keyword>
<keyword evidence="1" id="KW-0812">Transmembrane</keyword>
<dbReference type="Proteomes" id="UP000292580">
    <property type="component" value="Unassembled WGS sequence"/>
</dbReference>
<organism evidence="2 3">
    <name type="scientific">Methanofollis fontis</name>
    <dbReference type="NCBI Taxonomy" id="2052832"/>
    <lineage>
        <taxon>Archaea</taxon>
        <taxon>Methanobacteriati</taxon>
        <taxon>Methanobacteriota</taxon>
        <taxon>Stenosarchaea group</taxon>
        <taxon>Methanomicrobia</taxon>
        <taxon>Methanomicrobiales</taxon>
        <taxon>Methanomicrobiaceae</taxon>
        <taxon>Methanofollis</taxon>
    </lineage>
</organism>
<dbReference type="EMBL" id="PGCL01000004">
    <property type="protein sequence ID" value="TAJ43614.1"/>
    <property type="molecule type" value="Genomic_DNA"/>
</dbReference>
<evidence type="ECO:0000313" key="3">
    <source>
        <dbReference type="Proteomes" id="UP000292580"/>
    </source>
</evidence>
<feature type="transmembrane region" description="Helical" evidence="1">
    <location>
        <begin position="70"/>
        <end position="91"/>
    </location>
</feature>
<accession>A0A483CRF4</accession>
<evidence type="ECO:0000313" key="2">
    <source>
        <dbReference type="EMBL" id="TAJ43614.1"/>
    </source>
</evidence>
<comment type="caution">
    <text evidence="2">The sequence shown here is derived from an EMBL/GenBank/DDBJ whole genome shotgun (WGS) entry which is preliminary data.</text>
</comment>
<protein>
    <submittedName>
        <fullName evidence="2">Uncharacterized protein</fullName>
    </submittedName>
</protein>
<dbReference type="RefSeq" id="WP_130647385.1">
    <property type="nucleotide sequence ID" value="NZ_PGCL01000004.1"/>
</dbReference>